<dbReference type="Pfam" id="PF24883">
    <property type="entry name" value="NPHP3_N"/>
    <property type="match status" value="1"/>
</dbReference>
<keyword evidence="4" id="KW-1185">Reference proteome</keyword>
<dbReference type="GO" id="GO:0003824">
    <property type="term" value="F:catalytic activity"/>
    <property type="evidence" value="ECO:0007669"/>
    <property type="project" value="InterPro"/>
</dbReference>
<evidence type="ECO:0000256" key="1">
    <source>
        <dbReference type="ARBA" id="ARBA00022737"/>
    </source>
</evidence>
<dbReference type="EMBL" id="CAMGZC010000274">
    <property type="protein sequence ID" value="CAI0645802.1"/>
    <property type="molecule type" value="Genomic_DNA"/>
</dbReference>
<dbReference type="InterPro" id="IPR056884">
    <property type="entry name" value="NPHP3-like_N"/>
</dbReference>
<dbReference type="InterPro" id="IPR053137">
    <property type="entry name" value="NLR-like"/>
</dbReference>
<dbReference type="GO" id="GO:0009116">
    <property type="term" value="P:nucleoside metabolic process"/>
    <property type="evidence" value="ECO:0007669"/>
    <property type="project" value="InterPro"/>
</dbReference>
<proteinExistence type="predicted"/>
<dbReference type="InterPro" id="IPR035994">
    <property type="entry name" value="Nucleoside_phosphorylase_sf"/>
</dbReference>
<evidence type="ECO:0000313" key="3">
    <source>
        <dbReference type="EMBL" id="CAI0645802.1"/>
    </source>
</evidence>
<dbReference type="AlphaFoldDB" id="A0A9W4RRW5"/>
<evidence type="ECO:0000313" key="4">
    <source>
        <dbReference type="Proteomes" id="UP001152533"/>
    </source>
</evidence>
<organism evidence="3 4">
    <name type="scientific">Colletotrichum noveboracense</name>
    <dbReference type="NCBI Taxonomy" id="2664923"/>
    <lineage>
        <taxon>Eukaryota</taxon>
        <taxon>Fungi</taxon>
        <taxon>Dikarya</taxon>
        <taxon>Ascomycota</taxon>
        <taxon>Pezizomycotina</taxon>
        <taxon>Sordariomycetes</taxon>
        <taxon>Hypocreomycetidae</taxon>
        <taxon>Glomerellales</taxon>
        <taxon>Glomerellaceae</taxon>
        <taxon>Colletotrichum</taxon>
        <taxon>Colletotrichum gloeosporioides species complex</taxon>
    </lineage>
</organism>
<dbReference type="InterPro" id="IPR007111">
    <property type="entry name" value="NACHT_NTPase"/>
</dbReference>
<gene>
    <name evidence="3" type="ORF">CGXH109_LOCUS48937</name>
</gene>
<name>A0A9W4RRW5_9PEZI</name>
<dbReference type="Gene3D" id="3.40.50.1580">
    <property type="entry name" value="Nucleoside phosphorylase domain"/>
    <property type="match status" value="1"/>
</dbReference>
<protein>
    <recommendedName>
        <fullName evidence="2">NACHT domain-containing protein</fullName>
    </recommendedName>
</protein>
<dbReference type="Gene3D" id="3.40.50.300">
    <property type="entry name" value="P-loop containing nucleotide triphosphate hydrolases"/>
    <property type="match status" value="1"/>
</dbReference>
<dbReference type="PANTHER" id="PTHR46082">
    <property type="entry name" value="ATP/GTP-BINDING PROTEIN-RELATED"/>
    <property type="match status" value="1"/>
</dbReference>
<dbReference type="PANTHER" id="PTHR46082:SF11">
    <property type="entry name" value="AAA+ ATPASE DOMAIN-CONTAINING PROTEIN-RELATED"/>
    <property type="match status" value="1"/>
</dbReference>
<dbReference type="PROSITE" id="PS50837">
    <property type="entry name" value="NACHT"/>
    <property type="match status" value="1"/>
</dbReference>
<accession>A0A9W4RRW5</accession>
<sequence length="528" mass="58753">MPKGNYGLVSAAQTASWLLSSLPHIRFGLMIGIGAGVPREGFDIRLGDIVVSQPTDTSPGVVQYDLGKVQKDGHFQRVGSLNRPPNFLLTGLGNLSASQILQGPETPQILAQALERHPNVKKEDADGHSYVHPGALNDRLFEASATHVPQTHGQVACTLCDTTKEVVRNPRPSSNPVVHYGTIASGNSVVQDGISRDIILRNLDANCICFEMEAAGLMNTFSCLVIRGICDYADNHKNDRWQKYAAITAAAFAKELLQTIDPVVVRGALEMDELINQRHRDWLHPIDASKTYNEALAHRQALTGQWFLESEAYSDWKDSGSSTLWLHGKSGSGKTTLASTVIENLKDRQFSSGVVLYFYFSFADSRQQSLDGAVRSLAYQLSCQNRTAQDDLRSLYDHHKKGLSQPRTDSICDTFNMMVEHTGDTCIVLDALDECKTRGDEKGLLSWLERLVLLPGNLHLFITSRPDHDIMDSLQQYVNQQVLLDNRLITDDIRTYVRAEVGKMKRWVSRLEVQNLIEEHLMKKADGV</sequence>
<dbReference type="InterPro" id="IPR027417">
    <property type="entry name" value="P-loop_NTPase"/>
</dbReference>
<dbReference type="Proteomes" id="UP001152533">
    <property type="component" value="Unassembled WGS sequence"/>
</dbReference>
<feature type="domain" description="NACHT" evidence="2">
    <location>
        <begin position="322"/>
        <end position="467"/>
    </location>
</feature>
<reference evidence="3" key="1">
    <citation type="submission" date="2022-08" db="EMBL/GenBank/DDBJ databases">
        <authorList>
            <person name="Giroux E."/>
            <person name="Giroux E."/>
        </authorList>
    </citation>
    <scope>NUCLEOTIDE SEQUENCE</scope>
    <source>
        <strain evidence="3">H1091258</strain>
    </source>
</reference>
<comment type="caution">
    <text evidence="3">The sequence shown here is derived from an EMBL/GenBank/DDBJ whole genome shotgun (WGS) entry which is preliminary data.</text>
</comment>
<keyword evidence="1" id="KW-0677">Repeat</keyword>
<dbReference type="SUPFAM" id="SSF53167">
    <property type="entry name" value="Purine and uridine phosphorylases"/>
    <property type="match status" value="1"/>
</dbReference>
<evidence type="ECO:0000259" key="2">
    <source>
        <dbReference type="PROSITE" id="PS50837"/>
    </source>
</evidence>
<dbReference type="SUPFAM" id="SSF52540">
    <property type="entry name" value="P-loop containing nucleoside triphosphate hydrolases"/>
    <property type="match status" value="1"/>
</dbReference>